<dbReference type="Pfam" id="PF13568">
    <property type="entry name" value="OMP_b-brl_2"/>
    <property type="match status" value="1"/>
</dbReference>
<keyword evidence="1" id="KW-0732">Signal</keyword>
<organism evidence="3 4">
    <name type="scientific">Chitinophaga rupis</name>
    <dbReference type="NCBI Taxonomy" id="573321"/>
    <lineage>
        <taxon>Bacteria</taxon>
        <taxon>Pseudomonadati</taxon>
        <taxon>Bacteroidota</taxon>
        <taxon>Chitinophagia</taxon>
        <taxon>Chitinophagales</taxon>
        <taxon>Chitinophagaceae</taxon>
        <taxon>Chitinophaga</taxon>
    </lineage>
</organism>
<feature type="domain" description="Outer membrane protein beta-barrel" evidence="2">
    <location>
        <begin position="23"/>
        <end position="183"/>
    </location>
</feature>
<sequence length="207" mass="22116">MKKLILAVAVLVVTAFTFSTAHAQDRLLRFGFKGGANLGKLDGTGYNDGFKLGYHLGGFAQVNLVKGFGVQGELIFSSTKTKTTDNFSEIYNTDNLNDPSNDNKKISLNYLSIPILANFNLGTPRLKLQVGPQFSALLGGKNALEGTKDAFKGSDVAGVAGLWIQLPIVNISARYIIGFTDVKNAGDVANTSNWKNQSIQLGVGVTL</sequence>
<reference evidence="3 4" key="1">
    <citation type="submission" date="2016-10" db="EMBL/GenBank/DDBJ databases">
        <authorList>
            <person name="de Groot N.N."/>
        </authorList>
    </citation>
    <scope>NUCLEOTIDE SEQUENCE [LARGE SCALE GENOMIC DNA]</scope>
    <source>
        <strain evidence="3 4">DSM 21039</strain>
    </source>
</reference>
<protein>
    <submittedName>
        <fullName evidence="3">Outer membrane protein beta-barrel domain-containing protein</fullName>
    </submittedName>
</protein>
<keyword evidence="4" id="KW-1185">Reference proteome</keyword>
<feature type="signal peptide" evidence="1">
    <location>
        <begin position="1"/>
        <end position="23"/>
    </location>
</feature>
<accession>A0A1H7W097</accession>
<evidence type="ECO:0000256" key="1">
    <source>
        <dbReference type="SAM" id="SignalP"/>
    </source>
</evidence>
<name>A0A1H7W097_9BACT</name>
<dbReference type="OrthoDB" id="947434at2"/>
<evidence type="ECO:0000259" key="2">
    <source>
        <dbReference type="Pfam" id="PF13568"/>
    </source>
</evidence>
<dbReference type="InterPro" id="IPR025665">
    <property type="entry name" value="Beta-barrel_OMP_2"/>
</dbReference>
<dbReference type="Proteomes" id="UP000198984">
    <property type="component" value="Unassembled WGS sequence"/>
</dbReference>
<dbReference type="EMBL" id="FOBB01000003">
    <property type="protein sequence ID" value="SEM14903.1"/>
    <property type="molecule type" value="Genomic_DNA"/>
</dbReference>
<dbReference type="STRING" id="573321.SAMN04488505_103514"/>
<dbReference type="RefSeq" id="WP_089913430.1">
    <property type="nucleotide sequence ID" value="NZ_FOBB01000003.1"/>
</dbReference>
<evidence type="ECO:0000313" key="4">
    <source>
        <dbReference type="Proteomes" id="UP000198984"/>
    </source>
</evidence>
<evidence type="ECO:0000313" key="3">
    <source>
        <dbReference type="EMBL" id="SEM14903.1"/>
    </source>
</evidence>
<gene>
    <name evidence="3" type="ORF">SAMN04488505_103514</name>
</gene>
<proteinExistence type="predicted"/>
<dbReference type="AlphaFoldDB" id="A0A1H7W097"/>
<feature type="chain" id="PRO_5011491451" evidence="1">
    <location>
        <begin position="24"/>
        <end position="207"/>
    </location>
</feature>